<comment type="caution">
    <text evidence="4">The sequence shown here is derived from an EMBL/GenBank/DDBJ whole genome shotgun (WGS) entry which is preliminary data.</text>
</comment>
<keyword evidence="5" id="KW-1185">Reference proteome</keyword>
<keyword evidence="2" id="KW-1133">Transmembrane helix</keyword>
<keyword evidence="1" id="KW-0175">Coiled coil</keyword>
<dbReference type="Gene3D" id="3.40.30.10">
    <property type="entry name" value="Glutaredoxin"/>
    <property type="match status" value="1"/>
</dbReference>
<dbReference type="RefSeq" id="WP_303284192.1">
    <property type="nucleotide sequence ID" value="NZ_BAABCZ010000002.1"/>
</dbReference>
<dbReference type="EMBL" id="JAUOEM010000009">
    <property type="protein sequence ID" value="MDO5989529.1"/>
    <property type="molecule type" value="Genomic_DNA"/>
</dbReference>
<dbReference type="InterPro" id="IPR012336">
    <property type="entry name" value="Thioredoxin-like_fold"/>
</dbReference>
<accession>A0ABT8X7M0</accession>
<evidence type="ECO:0000259" key="3">
    <source>
        <dbReference type="PROSITE" id="PS51352"/>
    </source>
</evidence>
<sequence>MDTSKKGLVFFYVIVIIPLSLFLSCGNIQAQGINFETGDWVSVLKKAKNTNKLIFIDVYTTWCKPCKQMAKNIFTNKEVGDYFNTHFISYKLDAEKGKGINLSKKYAVDSYPNLLFVDGNGKLVIRRKGSMGVKEILEFGNKAMLSKSEVTNMRSTYNAGDRSPKFIIKYLAFLKERDLPTEEIMISYLARFEKKQWLSKDNLKLIQAYIQSPYNEVIEYLGKCRAEFANSTLGSYWIPVILDSVYKQYLKQIIEERKEQKDVDTLLSHASLMLSPKEVAYYDFISKRLITKRDQDWDSYIKYTIAYVNTHALDQPTALNNFAWGFYKNNAITDYKVLNEALGWVNRALQNKENYSFLDTKAALLYKLHRKEDALMAANNAVKLAEENARDASETLRLIEKIKEL</sequence>
<dbReference type="SUPFAM" id="SSF52833">
    <property type="entry name" value="Thioredoxin-like"/>
    <property type="match status" value="1"/>
</dbReference>
<evidence type="ECO:0000256" key="1">
    <source>
        <dbReference type="SAM" id="Coils"/>
    </source>
</evidence>
<feature type="coiled-coil region" evidence="1">
    <location>
        <begin position="368"/>
        <end position="402"/>
    </location>
</feature>
<feature type="domain" description="Thioredoxin" evidence="3">
    <location>
        <begin position="19"/>
        <end position="145"/>
    </location>
</feature>
<keyword evidence="2" id="KW-0812">Transmembrane</keyword>
<dbReference type="PROSITE" id="PS51352">
    <property type="entry name" value="THIOREDOXIN_2"/>
    <property type="match status" value="1"/>
</dbReference>
<dbReference type="InterPro" id="IPR036249">
    <property type="entry name" value="Thioredoxin-like_sf"/>
</dbReference>
<dbReference type="InterPro" id="IPR013766">
    <property type="entry name" value="Thioredoxin_domain"/>
</dbReference>
<dbReference type="CDD" id="cd02947">
    <property type="entry name" value="TRX_family"/>
    <property type="match status" value="1"/>
</dbReference>
<dbReference type="PROSITE" id="PS51257">
    <property type="entry name" value="PROKAR_LIPOPROTEIN"/>
    <property type="match status" value="1"/>
</dbReference>
<gene>
    <name evidence="4" type="ORF">Q4Q39_19160</name>
</gene>
<proteinExistence type="predicted"/>
<evidence type="ECO:0000313" key="4">
    <source>
        <dbReference type="EMBL" id="MDO5989529.1"/>
    </source>
</evidence>
<organism evidence="4 5">
    <name type="scientific">Flavivirga amylovorans</name>
    <dbReference type="NCBI Taxonomy" id="870486"/>
    <lineage>
        <taxon>Bacteria</taxon>
        <taxon>Pseudomonadati</taxon>
        <taxon>Bacteroidota</taxon>
        <taxon>Flavobacteriia</taxon>
        <taxon>Flavobacteriales</taxon>
        <taxon>Flavobacteriaceae</taxon>
        <taxon>Flavivirga</taxon>
    </lineage>
</organism>
<name>A0ABT8X7M0_9FLAO</name>
<evidence type="ECO:0000313" key="5">
    <source>
        <dbReference type="Proteomes" id="UP001176891"/>
    </source>
</evidence>
<keyword evidence="2" id="KW-0472">Membrane</keyword>
<evidence type="ECO:0000256" key="2">
    <source>
        <dbReference type="SAM" id="Phobius"/>
    </source>
</evidence>
<dbReference type="Proteomes" id="UP001176891">
    <property type="component" value="Unassembled WGS sequence"/>
</dbReference>
<dbReference type="Pfam" id="PF13098">
    <property type="entry name" value="Thioredoxin_2"/>
    <property type="match status" value="1"/>
</dbReference>
<protein>
    <submittedName>
        <fullName evidence="4">DUF255 domain-containing protein</fullName>
    </submittedName>
</protein>
<feature type="transmembrane region" description="Helical" evidence="2">
    <location>
        <begin position="7"/>
        <end position="24"/>
    </location>
</feature>
<reference evidence="4" key="1">
    <citation type="submission" date="2023-07" db="EMBL/GenBank/DDBJ databases">
        <title>Two novel species in the genus Flavivirga.</title>
        <authorList>
            <person name="Kwon K."/>
        </authorList>
    </citation>
    <scope>NUCLEOTIDE SEQUENCE</scope>
    <source>
        <strain evidence="4">KACC 14157</strain>
    </source>
</reference>